<comment type="caution">
    <text evidence="1">The sequence shown here is derived from an EMBL/GenBank/DDBJ whole genome shotgun (WGS) entry which is preliminary data.</text>
</comment>
<name>A0A966DRQ3_9SPHI</name>
<evidence type="ECO:0000313" key="1">
    <source>
        <dbReference type="EMBL" id="NCD69338.1"/>
    </source>
</evidence>
<dbReference type="EMBL" id="WWEO01000041">
    <property type="protein sequence ID" value="NCD69338.1"/>
    <property type="molecule type" value="Genomic_DNA"/>
</dbReference>
<organism evidence="1 2">
    <name type="scientific">Mucilaginibacter agri</name>
    <dbReference type="NCBI Taxonomy" id="2695265"/>
    <lineage>
        <taxon>Bacteria</taxon>
        <taxon>Pseudomonadati</taxon>
        <taxon>Bacteroidota</taxon>
        <taxon>Sphingobacteriia</taxon>
        <taxon>Sphingobacteriales</taxon>
        <taxon>Sphingobacteriaceae</taxon>
        <taxon>Mucilaginibacter</taxon>
    </lineage>
</organism>
<protein>
    <submittedName>
        <fullName evidence="1">Uncharacterized protein</fullName>
    </submittedName>
</protein>
<gene>
    <name evidence="1" type="ORF">GSY63_08210</name>
</gene>
<dbReference type="RefSeq" id="WP_166585317.1">
    <property type="nucleotide sequence ID" value="NZ_WWEO01000041.1"/>
</dbReference>
<accession>A0A966DRQ3</accession>
<reference evidence="1" key="2">
    <citation type="submission" date="2020-10" db="EMBL/GenBank/DDBJ databases">
        <title>Mucilaginibacter sp. nov., isolated from soil.</title>
        <authorList>
            <person name="Jeon C.O."/>
        </authorList>
    </citation>
    <scope>NUCLEOTIDE SEQUENCE</scope>
    <source>
        <strain evidence="1">R11</strain>
    </source>
</reference>
<keyword evidence="2" id="KW-1185">Reference proteome</keyword>
<dbReference type="AlphaFoldDB" id="A0A966DRQ3"/>
<sequence length="118" mass="12849">MSVTQDPSSAGRRITMAEAREMVETYAKACTDTDIRSLTINADYLRKILDQPDCQFVRFYLAVVDPKAQAQGLPQGHSLVVIGADSTNANITLDDDATQVYEDLSICPPGCDGDSYTL</sequence>
<reference evidence="1" key="1">
    <citation type="submission" date="2020-01" db="EMBL/GenBank/DDBJ databases">
        <authorList>
            <person name="Seo Y.L."/>
        </authorList>
    </citation>
    <scope>NUCLEOTIDE SEQUENCE</scope>
    <source>
        <strain evidence="1">R11</strain>
    </source>
</reference>
<dbReference type="Proteomes" id="UP000638732">
    <property type="component" value="Unassembled WGS sequence"/>
</dbReference>
<evidence type="ECO:0000313" key="2">
    <source>
        <dbReference type="Proteomes" id="UP000638732"/>
    </source>
</evidence>
<proteinExistence type="predicted"/>